<evidence type="ECO:0000313" key="4">
    <source>
        <dbReference type="EMBL" id="KZX15556.1"/>
    </source>
</evidence>
<comment type="caution">
    <text evidence="4">The sequence shown here is derived from an EMBL/GenBank/DDBJ whole genome shotgun (WGS) entry which is preliminary data.</text>
</comment>
<keyword evidence="5" id="KW-1185">Reference proteome</keyword>
<dbReference type="STRING" id="47311.MBCUT_14280"/>
<dbReference type="InterPro" id="IPR050152">
    <property type="entry name" value="ChlB/BchB/BchZ"/>
</dbReference>
<name>A0A166DFT6_9EURY</name>
<protein>
    <submittedName>
        <fullName evidence="4">Nitrogenase molybdenum-iron protein beta chain</fullName>
        <ecNumber evidence="4">1.18.6.1</ecNumber>
    </submittedName>
</protein>
<dbReference type="GO" id="GO:0016163">
    <property type="term" value="F:nitrogenase activity"/>
    <property type="evidence" value="ECO:0007669"/>
    <property type="project" value="UniProtKB-EC"/>
</dbReference>
<dbReference type="AlphaFoldDB" id="A0A166DFT6"/>
<keyword evidence="4" id="KW-0560">Oxidoreductase</keyword>
<dbReference type="Gene3D" id="1.20.89.10">
    <property type="entry name" value="Nitrogenase Molybdenum-iron Protein, subunit B, domain 4"/>
    <property type="match status" value="1"/>
</dbReference>
<dbReference type="PANTHER" id="PTHR33712:SF7">
    <property type="entry name" value="LIGHT-INDEPENDENT PROTOCHLOROPHYLLIDE REDUCTASE SUBUNIT B"/>
    <property type="match status" value="1"/>
</dbReference>
<organism evidence="4 5">
    <name type="scientific">Methanobrevibacter cuticularis</name>
    <dbReference type="NCBI Taxonomy" id="47311"/>
    <lineage>
        <taxon>Archaea</taxon>
        <taxon>Methanobacteriati</taxon>
        <taxon>Methanobacteriota</taxon>
        <taxon>Methanomada group</taxon>
        <taxon>Methanobacteria</taxon>
        <taxon>Methanobacteriales</taxon>
        <taxon>Methanobacteriaceae</taxon>
        <taxon>Methanobrevibacter</taxon>
    </lineage>
</organism>
<comment type="similarity">
    <text evidence="2">Belongs to the NifD/NifK/NifE/NifN family.</text>
</comment>
<dbReference type="Pfam" id="PF00148">
    <property type="entry name" value="Oxidored_nitro"/>
    <property type="match status" value="1"/>
</dbReference>
<dbReference type="InterPro" id="IPR000510">
    <property type="entry name" value="Nase/OxRdtase_comp1"/>
</dbReference>
<keyword evidence="1 2" id="KW-0535">Nitrogen fixation</keyword>
<dbReference type="Gene3D" id="3.40.50.1980">
    <property type="entry name" value="Nitrogenase molybdenum iron protein domain"/>
    <property type="match status" value="3"/>
</dbReference>
<dbReference type="EC" id="1.18.6.1" evidence="4"/>
<dbReference type="PATRIC" id="fig|47311.3.peg.1559"/>
<gene>
    <name evidence="4" type="primary">nifK</name>
    <name evidence="4" type="ORF">MBCUT_14280</name>
</gene>
<feature type="domain" description="Nitrogenase/oxidoreductase component 1" evidence="3">
    <location>
        <begin position="40"/>
        <end position="455"/>
    </location>
</feature>
<evidence type="ECO:0000256" key="2">
    <source>
        <dbReference type="RuleBase" id="RU004021"/>
    </source>
</evidence>
<dbReference type="Proteomes" id="UP000077275">
    <property type="component" value="Unassembled WGS sequence"/>
</dbReference>
<evidence type="ECO:0000313" key="5">
    <source>
        <dbReference type="Proteomes" id="UP000077275"/>
    </source>
</evidence>
<evidence type="ECO:0000259" key="3">
    <source>
        <dbReference type="Pfam" id="PF00148"/>
    </source>
</evidence>
<dbReference type="PANTHER" id="PTHR33712">
    <property type="entry name" value="LIGHT-INDEPENDENT PROTOCHLOROPHYLLIDE REDUCTASE SUBUNIT B"/>
    <property type="match status" value="1"/>
</dbReference>
<sequence>MYNKLEYSSNNSNSQCSHNFNEKLGDYDKKFAVVNPTRMCQPMGAIQAMMGVKNAMPLIHGSQGCATYMRFQLIRHFREPIEVASTSLSEKTVIYGGEPNLLKALKNISEKQNPSMICVMSSCLTDTIGDDIAGIIEKFQDANIGIDLPEMVPISTPSYAGSHVEGYDKAILSLVEHFGIFSVPNSKINLIMGDLSPANVMEIKNLMNDLGCESIILTDTSKNLDAPLDEETLELHKYGTTMEELKDTPNSKATIALSKHVDSAGKYLECNFNVKSISGPLPVGIKNTDEFVNNICNVMGIDVPDSVERDRGRLKDVLVDAHAYNYRKKVAIYGDPDVVIAMARMVSEMGMLPEVLCVGVESPRFKEDVNELVNDINYQPVVLENKDLYDLEQVLSVNKVDLLIGNAYGASIAKKENIPLFRIGFPIFDRIGSQRISFLGYNGGIKFVDAITNMILDNYYDAEGYKIVEEEFSLDLVDEELS</sequence>
<accession>A0A166DFT6</accession>
<proteinExistence type="inferred from homology"/>
<dbReference type="InterPro" id="IPR000318">
    <property type="entry name" value="Nase_comp1_CS"/>
</dbReference>
<evidence type="ECO:0000256" key="1">
    <source>
        <dbReference type="ARBA" id="ARBA00023231"/>
    </source>
</evidence>
<dbReference type="OrthoDB" id="61861at2157"/>
<dbReference type="SUPFAM" id="SSF53807">
    <property type="entry name" value="Helical backbone' metal receptor"/>
    <property type="match status" value="1"/>
</dbReference>
<dbReference type="RefSeq" id="WP_084270755.1">
    <property type="nucleotide sequence ID" value="NZ_LWMW01000115.1"/>
</dbReference>
<dbReference type="EMBL" id="LWMW01000115">
    <property type="protein sequence ID" value="KZX15556.1"/>
    <property type="molecule type" value="Genomic_DNA"/>
</dbReference>
<dbReference type="PROSITE" id="PS00699">
    <property type="entry name" value="NITROGENASE_1_1"/>
    <property type="match status" value="1"/>
</dbReference>
<reference evidence="4 5" key="1">
    <citation type="submission" date="2016-04" db="EMBL/GenBank/DDBJ databases">
        <title>Genome sequence of Methanobrevibacter cuticularis DSM 11139.</title>
        <authorList>
            <person name="Poehlein A."/>
            <person name="Seedorf H."/>
            <person name="Daniel R."/>
        </authorList>
    </citation>
    <scope>NUCLEOTIDE SEQUENCE [LARGE SCALE GENOMIC DNA]</scope>
    <source>
        <strain evidence="4 5">DSM 11139</strain>
    </source>
</reference>